<evidence type="ECO:0000256" key="1">
    <source>
        <dbReference type="SAM" id="MobiDB-lite"/>
    </source>
</evidence>
<name>A0A8T0HJB1_CERPU</name>
<evidence type="ECO:0000313" key="3">
    <source>
        <dbReference type="EMBL" id="KAG0570881.1"/>
    </source>
</evidence>
<dbReference type="Pfam" id="PF13692">
    <property type="entry name" value="Glyco_trans_1_4"/>
    <property type="match status" value="1"/>
</dbReference>
<keyword evidence="2" id="KW-0812">Transmembrane</keyword>
<feature type="region of interest" description="Disordered" evidence="1">
    <location>
        <begin position="1"/>
        <end position="23"/>
    </location>
</feature>
<evidence type="ECO:0000313" key="4">
    <source>
        <dbReference type="Proteomes" id="UP000822688"/>
    </source>
</evidence>
<dbReference type="PANTHER" id="PTHR46656">
    <property type="entry name" value="PUTATIVE-RELATED"/>
    <property type="match status" value="1"/>
</dbReference>
<protein>
    <recommendedName>
        <fullName evidence="5">Glycosyl transferase family 1 domain-containing protein</fullName>
    </recommendedName>
</protein>
<dbReference type="PANTHER" id="PTHR46656:SF3">
    <property type="entry name" value="PUTATIVE-RELATED"/>
    <property type="match status" value="1"/>
</dbReference>
<dbReference type="Gene3D" id="3.40.50.2000">
    <property type="entry name" value="Glycogen Phosphorylase B"/>
    <property type="match status" value="1"/>
</dbReference>
<dbReference type="Proteomes" id="UP000822688">
    <property type="component" value="Chromosome 6"/>
</dbReference>
<feature type="compositionally biased region" description="Polar residues" evidence="1">
    <location>
        <begin position="11"/>
        <end position="21"/>
    </location>
</feature>
<sequence>MATKMSENEKTPTTSESSNCLESEKKEDDALQLKTSLKAGQDAYFKQTWTVSICLCIFMVALSAGIACLLQKHPLFVERGLIRLHHYFSAVALTWRTPNIDHDAFRYSLLWMAPFFSGGGYCSEAISYVTAMETGSKGTSHIPKFAISHHGDAENMNFWKGLPLATRQTLVSLSSTHIDLADAVVVCHSEPGAWYPPLYMTPPCPPTGYEHPLYVIGRTMFETDSVTPHHVDRCNKMDEVWVPTQFHIDTFTRAGIVPEKLVKVVQPVDTDFFNPARLQPLRLPTTNRLFGLDAKPGLHSAQSSKPFVFLSIFKWEHRKGWDILLSAYLQEFSANDDVALYLLTNPYHSDRDFATVITKFVLSRSIREPPSGWPRVYLIDEHIPQSQLPALYKAAACFVLPSRGEGWGRPHVEAMAMELPVIATNWSGMTEYMTELNSYPLQVERMSEVLEGPFKGHLWAEPSISHLMLLMRHVVVHPEEARQKGKVARFDMMTKFSQEVVGRIVVEQLVRVQAKLDSRTSANKVSATSRLKPFSAGHN</sequence>
<comment type="caution">
    <text evidence="3">The sequence shown here is derived from an EMBL/GenBank/DDBJ whole genome shotgun (WGS) entry which is preliminary data.</text>
</comment>
<dbReference type="EMBL" id="CM026427">
    <property type="protein sequence ID" value="KAG0570881.1"/>
    <property type="molecule type" value="Genomic_DNA"/>
</dbReference>
<dbReference type="SUPFAM" id="SSF53756">
    <property type="entry name" value="UDP-Glycosyltransferase/glycogen phosphorylase"/>
    <property type="match status" value="1"/>
</dbReference>
<accession>A0A8T0HJB1</accession>
<keyword evidence="2" id="KW-0472">Membrane</keyword>
<feature type="compositionally biased region" description="Basic and acidic residues" evidence="1">
    <location>
        <begin position="1"/>
        <end position="10"/>
    </location>
</feature>
<gene>
    <name evidence="3" type="ORF">KC19_6G194500</name>
</gene>
<feature type="transmembrane region" description="Helical" evidence="2">
    <location>
        <begin position="49"/>
        <end position="70"/>
    </location>
</feature>
<reference evidence="3 4" key="1">
    <citation type="submission" date="2020-06" db="EMBL/GenBank/DDBJ databases">
        <title>WGS assembly of Ceratodon purpureus strain R40.</title>
        <authorList>
            <person name="Carey S.B."/>
            <person name="Jenkins J."/>
            <person name="Shu S."/>
            <person name="Lovell J.T."/>
            <person name="Sreedasyam A."/>
            <person name="Maumus F."/>
            <person name="Tiley G.P."/>
            <person name="Fernandez-Pozo N."/>
            <person name="Barry K."/>
            <person name="Chen C."/>
            <person name="Wang M."/>
            <person name="Lipzen A."/>
            <person name="Daum C."/>
            <person name="Saski C.A."/>
            <person name="Payton A.C."/>
            <person name="Mcbreen J.C."/>
            <person name="Conrad R.E."/>
            <person name="Kollar L.M."/>
            <person name="Olsson S."/>
            <person name="Huttunen S."/>
            <person name="Landis J.B."/>
            <person name="Wickett N.J."/>
            <person name="Johnson M.G."/>
            <person name="Rensing S.A."/>
            <person name="Grimwood J."/>
            <person name="Schmutz J."/>
            <person name="Mcdaniel S.F."/>
        </authorList>
    </citation>
    <scope>NUCLEOTIDE SEQUENCE [LARGE SCALE GENOMIC DNA]</scope>
    <source>
        <strain evidence="3 4">R40</strain>
    </source>
</reference>
<proteinExistence type="predicted"/>
<keyword evidence="2" id="KW-1133">Transmembrane helix</keyword>
<keyword evidence="4" id="KW-1185">Reference proteome</keyword>
<evidence type="ECO:0008006" key="5">
    <source>
        <dbReference type="Google" id="ProtNLM"/>
    </source>
</evidence>
<dbReference type="AlphaFoldDB" id="A0A8T0HJB1"/>
<organism evidence="3 4">
    <name type="scientific">Ceratodon purpureus</name>
    <name type="common">Fire moss</name>
    <name type="synonym">Dicranum purpureum</name>
    <dbReference type="NCBI Taxonomy" id="3225"/>
    <lineage>
        <taxon>Eukaryota</taxon>
        <taxon>Viridiplantae</taxon>
        <taxon>Streptophyta</taxon>
        <taxon>Embryophyta</taxon>
        <taxon>Bryophyta</taxon>
        <taxon>Bryophytina</taxon>
        <taxon>Bryopsida</taxon>
        <taxon>Dicranidae</taxon>
        <taxon>Pseudoditrichales</taxon>
        <taxon>Ditrichaceae</taxon>
        <taxon>Ceratodon</taxon>
    </lineage>
</organism>
<evidence type="ECO:0000256" key="2">
    <source>
        <dbReference type="SAM" id="Phobius"/>
    </source>
</evidence>